<dbReference type="InterPro" id="IPR037151">
    <property type="entry name" value="AlkB-like_sf"/>
</dbReference>
<reference evidence="7" key="1">
    <citation type="submission" date="2020-05" db="EMBL/GenBank/DDBJ databases">
        <title>Phylogenomic resolution of chytrid fungi.</title>
        <authorList>
            <person name="Stajich J.E."/>
            <person name="Amses K."/>
            <person name="Simmons R."/>
            <person name="Seto K."/>
            <person name="Myers J."/>
            <person name="Bonds A."/>
            <person name="Quandt C.A."/>
            <person name="Barry K."/>
            <person name="Liu P."/>
            <person name="Grigoriev I."/>
            <person name="Longcore J.E."/>
            <person name="James T.Y."/>
        </authorList>
    </citation>
    <scope>NUCLEOTIDE SEQUENCE</scope>
    <source>
        <strain evidence="7">PLAUS21</strain>
    </source>
</reference>
<dbReference type="SUPFAM" id="SSF51197">
    <property type="entry name" value="Clavaminate synthase-like"/>
    <property type="match status" value="1"/>
</dbReference>
<proteinExistence type="predicted"/>
<keyword evidence="8" id="KW-1185">Reference proteome</keyword>
<feature type="binding site" evidence="5">
    <location>
        <position position="272"/>
    </location>
    <ligand>
        <name>Fe cation</name>
        <dbReference type="ChEBI" id="CHEBI:24875"/>
        <note>catalytic</note>
    </ligand>
</feature>
<dbReference type="Pfam" id="PF13532">
    <property type="entry name" value="2OG-FeII_Oxy_2"/>
    <property type="match status" value="1"/>
</dbReference>
<evidence type="ECO:0000313" key="8">
    <source>
        <dbReference type="Proteomes" id="UP001210925"/>
    </source>
</evidence>
<name>A0AAD5ULD1_9FUNG</name>
<keyword evidence="3" id="KW-0560">Oxidoreductase</keyword>
<keyword evidence="1 5" id="KW-0479">Metal-binding</keyword>
<evidence type="ECO:0000256" key="4">
    <source>
        <dbReference type="ARBA" id="ARBA00023004"/>
    </source>
</evidence>
<comment type="cofactor">
    <cofactor evidence="5">
        <name>Fe(2+)</name>
        <dbReference type="ChEBI" id="CHEBI:29033"/>
    </cofactor>
    <text evidence="5">Binds 1 Fe(2+) ion per subunit.</text>
</comment>
<dbReference type="EMBL" id="JADGKB010000021">
    <property type="protein sequence ID" value="KAJ3259069.1"/>
    <property type="molecule type" value="Genomic_DNA"/>
</dbReference>
<evidence type="ECO:0000256" key="1">
    <source>
        <dbReference type="ARBA" id="ARBA00022723"/>
    </source>
</evidence>
<dbReference type="GO" id="GO:0051213">
    <property type="term" value="F:dioxygenase activity"/>
    <property type="evidence" value="ECO:0007669"/>
    <property type="project" value="UniProtKB-KW"/>
</dbReference>
<dbReference type="PANTHER" id="PTHR16557">
    <property type="entry name" value="ALKYLATED DNA REPAIR PROTEIN ALKB-RELATED"/>
    <property type="match status" value="1"/>
</dbReference>
<organism evidence="7 8">
    <name type="scientific">Boothiomyces macroporosus</name>
    <dbReference type="NCBI Taxonomy" id="261099"/>
    <lineage>
        <taxon>Eukaryota</taxon>
        <taxon>Fungi</taxon>
        <taxon>Fungi incertae sedis</taxon>
        <taxon>Chytridiomycota</taxon>
        <taxon>Chytridiomycota incertae sedis</taxon>
        <taxon>Chytridiomycetes</taxon>
        <taxon>Rhizophydiales</taxon>
        <taxon>Terramycetaceae</taxon>
        <taxon>Boothiomyces</taxon>
    </lineage>
</organism>
<gene>
    <name evidence="7" type="ORF">HK103_002956</name>
</gene>
<keyword evidence="4 5" id="KW-0408">Iron</keyword>
<evidence type="ECO:0000313" key="7">
    <source>
        <dbReference type="EMBL" id="KAJ3259069.1"/>
    </source>
</evidence>
<dbReference type="InterPro" id="IPR005123">
    <property type="entry name" value="Oxoglu/Fe-dep_dioxygenase_dom"/>
</dbReference>
<dbReference type="InterPro" id="IPR004574">
    <property type="entry name" value="Alkb"/>
</dbReference>
<dbReference type="InterPro" id="IPR027450">
    <property type="entry name" value="AlkB-like"/>
</dbReference>
<dbReference type="Proteomes" id="UP001210925">
    <property type="component" value="Unassembled WGS sequence"/>
</dbReference>
<dbReference type="PANTHER" id="PTHR16557:SF2">
    <property type="entry name" value="NUCLEIC ACID DIOXYGENASE ALKBH1"/>
    <property type="match status" value="1"/>
</dbReference>
<feature type="binding site" evidence="5">
    <location>
        <position position="328"/>
    </location>
    <ligand>
        <name>Fe cation</name>
        <dbReference type="ChEBI" id="CHEBI:24875"/>
        <note>catalytic</note>
    </ligand>
</feature>
<comment type="caution">
    <text evidence="7">The sequence shown here is derived from an EMBL/GenBank/DDBJ whole genome shotgun (WGS) entry which is preliminary data.</text>
</comment>
<evidence type="ECO:0000256" key="3">
    <source>
        <dbReference type="ARBA" id="ARBA00023002"/>
    </source>
</evidence>
<dbReference type="Gene3D" id="2.60.120.590">
    <property type="entry name" value="Alpha-ketoglutarate-dependent dioxygenase AlkB-like"/>
    <property type="match status" value="1"/>
</dbReference>
<feature type="domain" description="Fe2OG dioxygenase" evidence="6">
    <location>
        <begin position="254"/>
        <end position="370"/>
    </location>
</feature>
<accession>A0AAD5ULD1</accession>
<sequence>MGRKKKVVVPPPDSDVWQNTTEFRILERKVKRKGQFDESLLENLQDKPCHTIQLFNRSIKVIAFDKFPGLYYIPNAIPVELQKSIVKEALEEWVRPPNVCNLDSHFHLNPNGIWNEYVAWKNSSQSEPKIKKRNFDTVQVDQYAPPSRNTTEENCETCKVTAELKKKPLVSVLDTDTNVIIDAPVTKMSSNDDQNITQVLPRLRWCTLGHQYNWSIKEYHFDRVPPFPQSIVDISNEIVHSLEGLTQYPSSKWKPEAGIINFYQPGDTLTAHQDKSEINTQAPLLSFSFGLECVFLFGTEDKSEKPIALKLKSGDMVVMSGPGRRAFHGVPLVIKDTLPDTLKANGDKDWDLFQDYLSHTRVNLNLRQVY</sequence>
<evidence type="ECO:0000259" key="6">
    <source>
        <dbReference type="PROSITE" id="PS51471"/>
    </source>
</evidence>
<dbReference type="AlphaFoldDB" id="A0AAD5ULD1"/>
<dbReference type="PROSITE" id="PS51471">
    <property type="entry name" value="FE2OG_OXY"/>
    <property type="match status" value="1"/>
</dbReference>
<protein>
    <recommendedName>
        <fullName evidence="6">Fe2OG dioxygenase domain-containing protein</fullName>
    </recommendedName>
</protein>
<dbReference type="GO" id="GO:0046872">
    <property type="term" value="F:metal ion binding"/>
    <property type="evidence" value="ECO:0007669"/>
    <property type="project" value="UniProtKB-KW"/>
</dbReference>
<evidence type="ECO:0000256" key="2">
    <source>
        <dbReference type="ARBA" id="ARBA00022964"/>
    </source>
</evidence>
<dbReference type="GO" id="GO:0005737">
    <property type="term" value="C:cytoplasm"/>
    <property type="evidence" value="ECO:0007669"/>
    <property type="project" value="TreeGrafter"/>
</dbReference>
<feature type="binding site" evidence="5">
    <location>
        <position position="274"/>
    </location>
    <ligand>
        <name>Fe cation</name>
        <dbReference type="ChEBI" id="CHEBI:24875"/>
        <note>catalytic</note>
    </ligand>
</feature>
<keyword evidence="2" id="KW-0223">Dioxygenase</keyword>
<dbReference type="GO" id="GO:0005634">
    <property type="term" value="C:nucleus"/>
    <property type="evidence" value="ECO:0007669"/>
    <property type="project" value="TreeGrafter"/>
</dbReference>
<evidence type="ECO:0000256" key="5">
    <source>
        <dbReference type="PIRSR" id="PIRSR604574-2"/>
    </source>
</evidence>